<evidence type="ECO:0000256" key="1">
    <source>
        <dbReference type="SAM" id="MobiDB-lite"/>
    </source>
</evidence>
<feature type="region of interest" description="Disordered" evidence="1">
    <location>
        <begin position="39"/>
        <end position="61"/>
    </location>
</feature>
<keyword evidence="3" id="KW-1185">Reference proteome</keyword>
<feature type="compositionally biased region" description="Polar residues" evidence="1">
    <location>
        <begin position="39"/>
        <end position="50"/>
    </location>
</feature>
<comment type="caution">
    <text evidence="2">The sequence shown here is derived from an EMBL/GenBank/DDBJ whole genome shotgun (WGS) entry which is preliminary data.</text>
</comment>
<protein>
    <submittedName>
        <fullName evidence="2">Uncharacterized protein</fullName>
    </submittedName>
</protein>
<accession>A0A9Q5HYB8</accession>
<evidence type="ECO:0000313" key="2">
    <source>
        <dbReference type="EMBL" id="OCB88100.1"/>
    </source>
</evidence>
<name>A0A9Q5HYB8_SANBA</name>
<proteinExistence type="predicted"/>
<reference evidence="2" key="1">
    <citation type="submission" date="2016-06" db="EMBL/GenBank/DDBJ databases">
        <title>Draft Genome sequence of the fungus Inonotus baumii.</title>
        <authorList>
            <person name="Zhu H."/>
            <person name="Lin W."/>
        </authorList>
    </citation>
    <scope>NUCLEOTIDE SEQUENCE</scope>
    <source>
        <strain evidence="2">821</strain>
    </source>
</reference>
<gene>
    <name evidence="2" type="ORF">A7U60_g4725</name>
</gene>
<dbReference type="Proteomes" id="UP000757232">
    <property type="component" value="Unassembled WGS sequence"/>
</dbReference>
<sequence>MTFIYEDGKSPPTGKRPRSNTFRTVDSVVNSTRKIEQGYHNTLSPTSPTAQWAPPVVPESVQSPTSELRSKFCLLAVEDTSGPSKCEYASGPRIHVSNEISQGQVTGFGGQTSQSMDSSSMDCNSASSSILPQTHANSEVVATTSASVSISGDTTNLGTSTFSCSTEYAQGANVSAHGSASVRAAQENIWNPPFTPNNLGTFGVNLSSSGDPVYEGFSIALESIAGRPTGLDPMPLQSAHESADTVEQDYDEYRVQQEGYLQFLQSTCFPRYITPQLTCDNSDGRLVTTNDDL</sequence>
<dbReference type="EMBL" id="LNZH02000184">
    <property type="protein sequence ID" value="OCB88100.1"/>
    <property type="molecule type" value="Genomic_DNA"/>
</dbReference>
<evidence type="ECO:0000313" key="3">
    <source>
        <dbReference type="Proteomes" id="UP000757232"/>
    </source>
</evidence>
<feature type="region of interest" description="Disordered" evidence="1">
    <location>
        <begin position="1"/>
        <end position="20"/>
    </location>
</feature>
<dbReference type="AlphaFoldDB" id="A0A9Q5HYB8"/>
<organism evidence="2 3">
    <name type="scientific">Sanghuangporus baumii</name>
    <name type="common">Phellinus baumii</name>
    <dbReference type="NCBI Taxonomy" id="108892"/>
    <lineage>
        <taxon>Eukaryota</taxon>
        <taxon>Fungi</taxon>
        <taxon>Dikarya</taxon>
        <taxon>Basidiomycota</taxon>
        <taxon>Agaricomycotina</taxon>
        <taxon>Agaricomycetes</taxon>
        <taxon>Hymenochaetales</taxon>
        <taxon>Hymenochaetaceae</taxon>
        <taxon>Sanghuangporus</taxon>
    </lineage>
</organism>